<dbReference type="Proteomes" id="UP001472677">
    <property type="component" value="Unassembled WGS sequence"/>
</dbReference>
<proteinExistence type="predicted"/>
<evidence type="ECO:0000313" key="2">
    <source>
        <dbReference type="Proteomes" id="UP001472677"/>
    </source>
</evidence>
<reference evidence="1 2" key="1">
    <citation type="journal article" date="2024" name="G3 (Bethesda)">
        <title>Genome assembly of Hibiscus sabdariffa L. provides insights into metabolisms of medicinal natural products.</title>
        <authorList>
            <person name="Kim T."/>
        </authorList>
    </citation>
    <scope>NUCLEOTIDE SEQUENCE [LARGE SCALE GENOMIC DNA]</scope>
    <source>
        <strain evidence="1">TK-2024</strain>
        <tissue evidence="1">Old leaves</tissue>
    </source>
</reference>
<comment type="caution">
    <text evidence="1">The sequence shown here is derived from an EMBL/GenBank/DDBJ whole genome shotgun (WGS) entry which is preliminary data.</text>
</comment>
<name>A0ABR2CJ22_9ROSI</name>
<sequence length="138" mass="15000">MEATQSGIGNKPVSQSYVDSIMGANGRQERSANPNNMDNVVVHDEDHIVDRAGSFPIIRFSNRVPVASESRFSVLDTMVEEQEPLTTVTLPQKLPATLLKEASVATFISETIVANHPIQCTATYLASNPEKKIKSGES</sequence>
<accession>A0ABR2CJ22</accession>
<evidence type="ECO:0000313" key="1">
    <source>
        <dbReference type="EMBL" id="KAK8519655.1"/>
    </source>
</evidence>
<keyword evidence="2" id="KW-1185">Reference proteome</keyword>
<protein>
    <submittedName>
        <fullName evidence="1">Uncharacterized protein</fullName>
    </submittedName>
</protein>
<gene>
    <name evidence="1" type="ORF">V6N12_030022</name>
</gene>
<dbReference type="EMBL" id="JBBPBM010000050">
    <property type="protein sequence ID" value="KAK8519655.1"/>
    <property type="molecule type" value="Genomic_DNA"/>
</dbReference>
<organism evidence="1 2">
    <name type="scientific">Hibiscus sabdariffa</name>
    <name type="common">roselle</name>
    <dbReference type="NCBI Taxonomy" id="183260"/>
    <lineage>
        <taxon>Eukaryota</taxon>
        <taxon>Viridiplantae</taxon>
        <taxon>Streptophyta</taxon>
        <taxon>Embryophyta</taxon>
        <taxon>Tracheophyta</taxon>
        <taxon>Spermatophyta</taxon>
        <taxon>Magnoliopsida</taxon>
        <taxon>eudicotyledons</taxon>
        <taxon>Gunneridae</taxon>
        <taxon>Pentapetalae</taxon>
        <taxon>rosids</taxon>
        <taxon>malvids</taxon>
        <taxon>Malvales</taxon>
        <taxon>Malvaceae</taxon>
        <taxon>Malvoideae</taxon>
        <taxon>Hibiscus</taxon>
    </lineage>
</organism>